<dbReference type="Proteomes" id="UP001221757">
    <property type="component" value="Unassembled WGS sequence"/>
</dbReference>
<dbReference type="PROSITE" id="PS50158">
    <property type="entry name" value="ZF_CCHC"/>
    <property type="match status" value="1"/>
</dbReference>
<keyword evidence="2" id="KW-0479">Metal-binding</keyword>
<evidence type="ECO:0000259" key="3">
    <source>
        <dbReference type="PROSITE" id="PS50158"/>
    </source>
</evidence>
<evidence type="ECO:0000256" key="2">
    <source>
        <dbReference type="PROSITE-ProRule" id="PRU00047"/>
    </source>
</evidence>
<dbReference type="Pfam" id="PF00098">
    <property type="entry name" value="zf-CCHC"/>
    <property type="match status" value="1"/>
</dbReference>
<dbReference type="Gene3D" id="4.10.60.10">
    <property type="entry name" value="Zinc finger, CCHC-type"/>
    <property type="match status" value="1"/>
</dbReference>
<dbReference type="InterPro" id="IPR001878">
    <property type="entry name" value="Znf_CCHC"/>
</dbReference>
<dbReference type="GO" id="GO:0006397">
    <property type="term" value="P:mRNA processing"/>
    <property type="evidence" value="ECO:0007669"/>
    <property type="project" value="UniProtKB-KW"/>
</dbReference>
<dbReference type="GO" id="GO:0003676">
    <property type="term" value="F:nucleic acid binding"/>
    <property type="evidence" value="ECO:0007669"/>
    <property type="project" value="InterPro"/>
</dbReference>
<name>A0AAD7GI50_MYCRO</name>
<dbReference type="SMART" id="SM00343">
    <property type="entry name" value="ZnF_C2HC"/>
    <property type="match status" value="1"/>
</dbReference>
<evidence type="ECO:0000313" key="5">
    <source>
        <dbReference type="Proteomes" id="UP001221757"/>
    </source>
</evidence>
<feature type="non-terminal residue" evidence="4">
    <location>
        <position position="1"/>
    </location>
</feature>
<comment type="caution">
    <text evidence="4">The sequence shown here is derived from an EMBL/GenBank/DDBJ whole genome shotgun (WGS) entry which is preliminary data.</text>
</comment>
<dbReference type="InterPro" id="IPR036875">
    <property type="entry name" value="Znf_CCHC_sf"/>
</dbReference>
<keyword evidence="1" id="KW-0507">mRNA processing</keyword>
<sequence length="92" mass="10267">SDAQIIATLLMSLPTSYDTLIISLDSHPNKDDLDFVIGRLLNEEIRQEADFSDEIGVSVPTSVLAVRTGRNKSRITCFKCQKLGHFQNECPE</sequence>
<proteinExistence type="predicted"/>
<feature type="non-terminal residue" evidence="4">
    <location>
        <position position="92"/>
    </location>
</feature>
<dbReference type="SUPFAM" id="SSF57756">
    <property type="entry name" value="Retrovirus zinc finger-like domains"/>
    <property type="match status" value="1"/>
</dbReference>
<keyword evidence="2" id="KW-0862">Zinc</keyword>
<dbReference type="AlphaFoldDB" id="A0AAD7GI50"/>
<accession>A0AAD7GI50</accession>
<keyword evidence="5" id="KW-1185">Reference proteome</keyword>
<dbReference type="GO" id="GO:0008270">
    <property type="term" value="F:zinc ion binding"/>
    <property type="evidence" value="ECO:0007669"/>
    <property type="project" value="UniProtKB-KW"/>
</dbReference>
<gene>
    <name evidence="4" type="ORF">B0H17DRAFT_900354</name>
</gene>
<protein>
    <recommendedName>
        <fullName evidence="3">CCHC-type domain-containing protein</fullName>
    </recommendedName>
</protein>
<evidence type="ECO:0000256" key="1">
    <source>
        <dbReference type="ARBA" id="ARBA00022664"/>
    </source>
</evidence>
<keyword evidence="2" id="KW-0863">Zinc-finger</keyword>
<evidence type="ECO:0000313" key="4">
    <source>
        <dbReference type="EMBL" id="KAJ7695935.1"/>
    </source>
</evidence>
<feature type="domain" description="CCHC-type" evidence="3">
    <location>
        <begin position="77"/>
        <end position="92"/>
    </location>
</feature>
<reference evidence="4" key="1">
    <citation type="submission" date="2023-03" db="EMBL/GenBank/DDBJ databases">
        <title>Massive genome expansion in bonnet fungi (Mycena s.s.) driven by repeated elements and novel gene families across ecological guilds.</title>
        <authorList>
            <consortium name="Lawrence Berkeley National Laboratory"/>
            <person name="Harder C.B."/>
            <person name="Miyauchi S."/>
            <person name="Viragh M."/>
            <person name="Kuo A."/>
            <person name="Thoen E."/>
            <person name="Andreopoulos B."/>
            <person name="Lu D."/>
            <person name="Skrede I."/>
            <person name="Drula E."/>
            <person name="Henrissat B."/>
            <person name="Morin E."/>
            <person name="Kohler A."/>
            <person name="Barry K."/>
            <person name="LaButti K."/>
            <person name="Morin E."/>
            <person name="Salamov A."/>
            <person name="Lipzen A."/>
            <person name="Mereny Z."/>
            <person name="Hegedus B."/>
            <person name="Baldrian P."/>
            <person name="Stursova M."/>
            <person name="Weitz H."/>
            <person name="Taylor A."/>
            <person name="Grigoriev I.V."/>
            <person name="Nagy L.G."/>
            <person name="Martin F."/>
            <person name="Kauserud H."/>
        </authorList>
    </citation>
    <scope>NUCLEOTIDE SEQUENCE</scope>
    <source>
        <strain evidence="4">CBHHK067</strain>
    </source>
</reference>
<dbReference type="EMBL" id="JARKIE010000036">
    <property type="protein sequence ID" value="KAJ7695935.1"/>
    <property type="molecule type" value="Genomic_DNA"/>
</dbReference>
<organism evidence="4 5">
    <name type="scientific">Mycena rosella</name>
    <name type="common">Pink bonnet</name>
    <name type="synonym">Agaricus rosellus</name>
    <dbReference type="NCBI Taxonomy" id="1033263"/>
    <lineage>
        <taxon>Eukaryota</taxon>
        <taxon>Fungi</taxon>
        <taxon>Dikarya</taxon>
        <taxon>Basidiomycota</taxon>
        <taxon>Agaricomycotina</taxon>
        <taxon>Agaricomycetes</taxon>
        <taxon>Agaricomycetidae</taxon>
        <taxon>Agaricales</taxon>
        <taxon>Marasmiineae</taxon>
        <taxon>Mycenaceae</taxon>
        <taxon>Mycena</taxon>
    </lineage>
</organism>